<dbReference type="Gene3D" id="3.40.190.10">
    <property type="entry name" value="Periplasmic binding protein-like II"/>
    <property type="match status" value="1"/>
</dbReference>
<dbReference type="PANTHER" id="PTHR30290">
    <property type="entry name" value="PERIPLASMIC BINDING COMPONENT OF ABC TRANSPORTER"/>
    <property type="match status" value="1"/>
</dbReference>
<keyword evidence="3" id="KW-1185">Reference proteome</keyword>
<evidence type="ECO:0000313" key="3">
    <source>
        <dbReference type="Proteomes" id="UP000240206"/>
    </source>
</evidence>
<dbReference type="InterPro" id="IPR039424">
    <property type="entry name" value="SBP_5"/>
</dbReference>
<dbReference type="SUPFAM" id="SSF53850">
    <property type="entry name" value="Periplasmic binding protein-like II"/>
    <property type="match status" value="1"/>
</dbReference>
<dbReference type="GO" id="GO:0042597">
    <property type="term" value="C:periplasmic space"/>
    <property type="evidence" value="ECO:0007669"/>
    <property type="project" value="UniProtKB-ARBA"/>
</dbReference>
<dbReference type="GO" id="GO:0043190">
    <property type="term" value="C:ATP-binding cassette (ABC) transporter complex"/>
    <property type="evidence" value="ECO:0007669"/>
    <property type="project" value="InterPro"/>
</dbReference>
<organism evidence="2 3">
    <name type="scientific">Synechococcus lacustris str. Tous</name>
    <dbReference type="NCBI Taxonomy" id="1910958"/>
    <lineage>
        <taxon>Bacteria</taxon>
        <taxon>Bacillati</taxon>
        <taxon>Cyanobacteriota</taxon>
        <taxon>Cyanophyceae</taxon>
        <taxon>Synechococcales</taxon>
        <taxon>Synechococcaceae</taxon>
        <taxon>Synechococcus</taxon>
    </lineage>
</organism>
<dbReference type="Proteomes" id="UP000240206">
    <property type="component" value="Unassembled WGS sequence"/>
</dbReference>
<proteinExistence type="predicted"/>
<dbReference type="STRING" id="1910958.BTM30_02360"/>
<gene>
    <name evidence="2" type="ORF">C7K08_08730</name>
</gene>
<feature type="domain" description="Solute-binding protein family 5" evidence="1">
    <location>
        <begin position="19"/>
        <end position="378"/>
    </location>
</feature>
<protein>
    <submittedName>
        <fullName evidence="2">ABC transporter substrate-binding protein</fullName>
    </submittedName>
</protein>
<comment type="caution">
    <text evidence="2">The sequence shown here is derived from an EMBL/GenBank/DDBJ whole genome shotgun (WGS) entry which is preliminary data.</text>
</comment>
<dbReference type="InterPro" id="IPR000914">
    <property type="entry name" value="SBP_5_dom"/>
</dbReference>
<dbReference type="GO" id="GO:1904680">
    <property type="term" value="F:peptide transmembrane transporter activity"/>
    <property type="evidence" value="ECO:0007669"/>
    <property type="project" value="TreeGrafter"/>
</dbReference>
<dbReference type="AlphaFoldDB" id="A0A2P7EDI4"/>
<dbReference type="EMBL" id="PXVC01000039">
    <property type="protein sequence ID" value="PSI01290.1"/>
    <property type="molecule type" value="Genomic_DNA"/>
</dbReference>
<reference evidence="3" key="1">
    <citation type="submission" date="2018-03" db="EMBL/GenBank/DDBJ databases">
        <title>Ecological and genomic features of two cosmopolitan and abundant freshwater picocyanobacteria.</title>
        <authorList>
            <person name="Cabello-Yeves P.J."/>
            <person name="Picazo A."/>
            <person name="Camacho A."/>
            <person name="Callieri C."/>
            <person name="Rosselli R."/>
            <person name="Roda-Garcia J."/>
            <person name="Coutinho F.H."/>
            <person name="Rodriguez-Valera F."/>
        </authorList>
    </citation>
    <scope>NUCLEOTIDE SEQUENCE [LARGE SCALE GENOMIC DNA]</scope>
    <source>
        <strain evidence="3">Tous</strain>
    </source>
</reference>
<dbReference type="Gene3D" id="3.10.105.10">
    <property type="entry name" value="Dipeptide-binding Protein, Domain 3"/>
    <property type="match status" value="1"/>
</dbReference>
<sequence length="473" mass="51501">MQLIAALGDPLYGINASGQIEPRLAAAMPELSNQGLRAVIRLRQGVHFHDGSVFNAEAMAFSLRRFIAIAKLSYVVGDRITGVNVLGPYELELILRRPFSPLAALLSSTSLTPVSPKAYKNHQRSFLTGGFVGTGPYQLSFYSPQLQRLKPFNKYWGAKARNNGVALVGMGSSTTLFGALNAGDVDVLLSSSLEPDQQRALHQKATRGVLKEGVGPALEIGYLSVLSDRPPLNRLRLRKALALSLNRPQISARVSDNIRDPLYGLVPPSLPGASAGWPQQNIPAARQLLKQEGYCGTKRLELNLTYRSNVPTDRLFALTWQELLSTKLADCLQLSVTGMESTTAYKQLGDGAFQLMMLDWSGDYPDPDNYLVPLLACKRPLGYVCKEGESAASGSFWSAPGLQAQLIATEEISGPGRIKALKTVQQRAAQGVPYLPIWLVRSRAWARPPVSTPRFDGSGRLLLADLHRQGEAN</sequence>
<dbReference type="PIRSF" id="PIRSF002741">
    <property type="entry name" value="MppA"/>
    <property type="match status" value="1"/>
</dbReference>
<dbReference type="Pfam" id="PF00496">
    <property type="entry name" value="SBP_bac_5"/>
    <property type="match status" value="1"/>
</dbReference>
<dbReference type="InterPro" id="IPR030678">
    <property type="entry name" value="Peptide/Ni-bd"/>
</dbReference>
<accession>A0A2P7EDI4</accession>
<evidence type="ECO:0000313" key="2">
    <source>
        <dbReference type="EMBL" id="PSI01290.1"/>
    </source>
</evidence>
<name>A0A2P7EDI4_9SYNE</name>
<evidence type="ECO:0000259" key="1">
    <source>
        <dbReference type="Pfam" id="PF00496"/>
    </source>
</evidence>
<dbReference type="GO" id="GO:0015833">
    <property type="term" value="P:peptide transport"/>
    <property type="evidence" value="ECO:0007669"/>
    <property type="project" value="TreeGrafter"/>
</dbReference>